<organism evidence="1 2">
    <name type="scientific">Candidatus Desulfosporosinus infrequens</name>
    <dbReference type="NCBI Taxonomy" id="2043169"/>
    <lineage>
        <taxon>Bacteria</taxon>
        <taxon>Bacillati</taxon>
        <taxon>Bacillota</taxon>
        <taxon>Clostridia</taxon>
        <taxon>Eubacteriales</taxon>
        <taxon>Desulfitobacteriaceae</taxon>
        <taxon>Desulfosporosinus</taxon>
    </lineage>
</organism>
<dbReference type="Proteomes" id="UP000238916">
    <property type="component" value="Unassembled WGS sequence"/>
</dbReference>
<accession>A0A2U3LLM9</accession>
<dbReference type="EMBL" id="OMOF01000568">
    <property type="protein sequence ID" value="SPF52739.1"/>
    <property type="molecule type" value="Genomic_DNA"/>
</dbReference>
<sequence length="42" mass="4715">MALRPQFVEYEDSLNSVLTVEAIFKVTKSNIAGRLLIPFISC</sequence>
<name>A0A2U3LLM9_9FIRM</name>
<protein>
    <submittedName>
        <fullName evidence="1">Uncharacterized protein</fullName>
    </submittedName>
</protein>
<dbReference type="AlphaFoldDB" id="A0A2U3LLM9"/>
<reference evidence="2" key="1">
    <citation type="submission" date="2018-02" db="EMBL/GenBank/DDBJ databases">
        <authorList>
            <person name="Hausmann B."/>
        </authorList>
    </citation>
    <scope>NUCLEOTIDE SEQUENCE [LARGE SCALE GENOMIC DNA]</scope>
    <source>
        <strain evidence="2">Peat soil MAG SbF1</strain>
    </source>
</reference>
<evidence type="ECO:0000313" key="2">
    <source>
        <dbReference type="Proteomes" id="UP000238916"/>
    </source>
</evidence>
<gene>
    <name evidence="1" type="ORF">SBF1_610021</name>
</gene>
<evidence type="ECO:0000313" key="1">
    <source>
        <dbReference type="EMBL" id="SPF52739.1"/>
    </source>
</evidence>
<proteinExistence type="predicted"/>